<protein>
    <submittedName>
        <fullName evidence="2">Uncharacterized protein</fullName>
    </submittedName>
</protein>
<keyword evidence="3" id="KW-1185">Reference proteome</keyword>
<accession>W1NR11</accession>
<dbReference type="InterPro" id="IPR022803">
    <property type="entry name" value="Ribosomal_uL5_dom_sf"/>
</dbReference>
<proteinExistence type="predicted"/>
<feature type="compositionally biased region" description="Basic and acidic residues" evidence="1">
    <location>
        <begin position="109"/>
        <end position="118"/>
    </location>
</feature>
<feature type="non-terminal residue" evidence="2">
    <location>
        <position position="1"/>
    </location>
</feature>
<sequence>SPVKIRENPIQFSKEIEFCELSQELEDHFEFLEHIRWFNVTIVTSANKQDETSPPWSDFLQNDEGDYHLSRSFDEHKEIVLVATHQTNRTKVSSAADKVSRSITGYRPAPDRRKDLTE</sequence>
<evidence type="ECO:0000313" key="2">
    <source>
        <dbReference type="EMBL" id="ERM97420.1"/>
    </source>
</evidence>
<dbReference type="Proteomes" id="UP000017836">
    <property type="component" value="Unassembled WGS sequence"/>
</dbReference>
<name>W1NR11_AMBTC</name>
<dbReference type="HOGENOM" id="CLU_167984_0_0_1"/>
<dbReference type="AlphaFoldDB" id="W1NR11"/>
<feature type="region of interest" description="Disordered" evidence="1">
    <location>
        <begin position="91"/>
        <end position="118"/>
    </location>
</feature>
<dbReference type="SUPFAM" id="SSF55282">
    <property type="entry name" value="RL5-like"/>
    <property type="match status" value="1"/>
</dbReference>
<evidence type="ECO:0000256" key="1">
    <source>
        <dbReference type="SAM" id="MobiDB-lite"/>
    </source>
</evidence>
<dbReference type="EMBL" id="KI396397">
    <property type="protein sequence ID" value="ERM97420.1"/>
    <property type="molecule type" value="Genomic_DNA"/>
</dbReference>
<reference evidence="3" key="1">
    <citation type="journal article" date="2013" name="Science">
        <title>The Amborella genome and the evolution of flowering plants.</title>
        <authorList>
            <consortium name="Amborella Genome Project"/>
        </authorList>
    </citation>
    <scope>NUCLEOTIDE SEQUENCE [LARGE SCALE GENOMIC DNA]</scope>
</reference>
<gene>
    <name evidence="2" type="ORF">AMTR_s00251p00014530</name>
</gene>
<organism evidence="2 3">
    <name type="scientific">Amborella trichopoda</name>
    <dbReference type="NCBI Taxonomy" id="13333"/>
    <lineage>
        <taxon>Eukaryota</taxon>
        <taxon>Viridiplantae</taxon>
        <taxon>Streptophyta</taxon>
        <taxon>Embryophyta</taxon>
        <taxon>Tracheophyta</taxon>
        <taxon>Spermatophyta</taxon>
        <taxon>Magnoliopsida</taxon>
        <taxon>Amborellales</taxon>
        <taxon>Amborellaceae</taxon>
        <taxon>Amborella</taxon>
    </lineage>
</organism>
<evidence type="ECO:0000313" key="3">
    <source>
        <dbReference type="Proteomes" id="UP000017836"/>
    </source>
</evidence>